<dbReference type="EMBL" id="BT063509">
    <property type="protein sequence ID" value="ACN28206.1"/>
    <property type="molecule type" value="mRNA"/>
</dbReference>
<dbReference type="PANTHER" id="PTHR47447">
    <property type="entry name" value="OS03G0856100 PROTEIN"/>
    <property type="match status" value="1"/>
</dbReference>
<feature type="compositionally biased region" description="Low complexity" evidence="6">
    <location>
        <begin position="458"/>
        <end position="471"/>
    </location>
</feature>
<evidence type="ECO:0000256" key="3">
    <source>
        <dbReference type="ARBA" id="ARBA00022837"/>
    </source>
</evidence>
<dbReference type="GO" id="GO:0004601">
    <property type="term" value="F:peroxidase activity"/>
    <property type="evidence" value="ECO:0007669"/>
    <property type="project" value="InterPro"/>
</dbReference>
<dbReference type="GO" id="GO:0006979">
    <property type="term" value="P:response to oxidative stress"/>
    <property type="evidence" value="ECO:0007669"/>
    <property type="project" value="InterPro"/>
</dbReference>
<dbReference type="OrthoDB" id="774313at2759"/>
<evidence type="ECO:0000256" key="2">
    <source>
        <dbReference type="ARBA" id="ARBA00022737"/>
    </source>
</evidence>
<keyword evidence="4" id="KW-0809">Transit peptide</keyword>
<reference evidence="7" key="1">
    <citation type="journal article" date="2009" name="PLoS Genet.">
        <title>Sequencing, mapping, and analysis of 27,455 maize full-length cDNAs.</title>
        <authorList>
            <person name="Soderlund C."/>
            <person name="Descour A."/>
            <person name="Kudrna D."/>
            <person name="Bomhoff M."/>
            <person name="Boyd L."/>
            <person name="Currie J."/>
            <person name="Angelova A."/>
            <person name="Collura K."/>
            <person name="Wissotski M."/>
            <person name="Ashley E."/>
            <person name="Morrow D."/>
            <person name="Fernandes J."/>
            <person name="Walbot V."/>
            <person name="Yu Y."/>
        </authorList>
    </citation>
    <scope>NUCLEOTIDE SEQUENCE</scope>
    <source>
        <strain evidence="7">B73</strain>
    </source>
</reference>
<protein>
    <submittedName>
        <fullName evidence="7">Uncharacterized protein</fullName>
    </submittedName>
</protein>
<comment type="similarity">
    <text evidence="1">Belongs to the PPR family. P subfamily.</text>
</comment>
<dbReference type="SUPFAM" id="SSF48113">
    <property type="entry name" value="Heme-dependent peroxidases"/>
    <property type="match status" value="1"/>
</dbReference>
<dbReference type="GeneID" id="100382200"/>
<dbReference type="InterPro" id="IPR010255">
    <property type="entry name" value="Haem_peroxidase_sf"/>
</dbReference>
<keyword evidence="2" id="KW-0677">Repeat</keyword>
<sequence>MEAAMQGILDALACTEARLTEALAGRCGEQSACERNSSFDGFAPPSSVVNAQYRDEQTATVLAFLGSDEMSSSTTLLAGSVSDRYIPPLYDDDRYTTPQPFVDTLANPDDDLLQELAACEKRLIACIEGVPAKCSVNCQNAFGGFTAPATEHIIVDKMSSTKPSLTTSTTIYGAPVFDQYCDADLGDNAMELVDIERIDLLSGTLAGCYGEQSARGHTPSSFNDDLGASLASVANSSIHGGHGSVLPHLTPICAGTSRISVPEDRRLDCAEDFDTNHLDKGCILFGGVRASREEVAQARCDNTKLVIKQALAEASTAKDSLELTGGDNTHFNGVHRGQPFETLSNPSADHRLLHASVDNVCLNDAVADRESALQNLRLEYECVRVSEVTAQGRLKELNSILAATTTATACSTPTSTKCSMQVLNHDAYSVPNLPVVCIVGGSNFPNLRGFEAICTSTARPRSSRRSTSSSSIAQQHPQAGAVGSSESELAAPSSVPDDSVALIAFSGRCDYARANEMTSAQIDAMAQDETDEIANANIVEQLTGLGVEKVVAAYKFRDPKTSDQEMLESICGVLMPLKLQAKIAKAKFEAACSGKISCADIVAFTASDASYFLSNDGINFNRALNLFKEMKATGVKPNLVMCNTMLYVMGHALQPWVVKSIHREMIDKQVQHSKVTYCCLLHAYTRAHYDEDAMAVYRLMKDEAMDVMLYNMLLSRYVDIDYVDEAEEIFGDMKASMDDRSKPDKWSYSSMLRQYSSTANILGVEGILNEMVEELGKVLSCVETDNHQLGSMVKPLVHDLAGIAHSGGFKQPWPPPMEFACLDCAWSPAT</sequence>
<feature type="region of interest" description="Disordered" evidence="6">
    <location>
        <begin position="458"/>
        <end position="493"/>
    </location>
</feature>
<evidence type="ECO:0000256" key="6">
    <source>
        <dbReference type="SAM" id="MobiDB-lite"/>
    </source>
</evidence>
<evidence type="ECO:0000313" key="7">
    <source>
        <dbReference type="EMBL" id="ACN28206.1"/>
    </source>
</evidence>
<dbReference type="InterPro" id="IPR011990">
    <property type="entry name" value="TPR-like_helical_dom_sf"/>
</dbReference>
<organism evidence="7">
    <name type="scientific">Zea mays</name>
    <name type="common">Maize</name>
    <dbReference type="NCBI Taxonomy" id="4577"/>
    <lineage>
        <taxon>Eukaryota</taxon>
        <taxon>Viridiplantae</taxon>
        <taxon>Streptophyta</taxon>
        <taxon>Embryophyta</taxon>
        <taxon>Tracheophyta</taxon>
        <taxon>Spermatophyta</taxon>
        <taxon>Magnoliopsida</taxon>
        <taxon>Liliopsida</taxon>
        <taxon>Poales</taxon>
        <taxon>Poaceae</taxon>
        <taxon>PACMAD clade</taxon>
        <taxon>Panicoideae</taxon>
        <taxon>Andropogonodae</taxon>
        <taxon>Andropogoneae</taxon>
        <taxon>Tripsacinae</taxon>
        <taxon>Zea</taxon>
    </lineage>
</organism>
<dbReference type="RefSeq" id="NP_001168430.1">
    <property type="nucleotide sequence ID" value="NM_001174959.1"/>
</dbReference>
<feature type="repeat" description="PPR" evidence="5">
    <location>
        <begin position="706"/>
        <end position="736"/>
    </location>
</feature>
<dbReference type="PANTHER" id="PTHR47447:SF12">
    <property type="entry name" value="PENTATRICOPEPTIDE REPEAT-CONTAINING PROTEIN ATP4 HOMOLOG, CHLOROPLASTIC"/>
    <property type="match status" value="1"/>
</dbReference>
<dbReference type="InterPro" id="IPR002885">
    <property type="entry name" value="PPR_rpt"/>
</dbReference>
<dbReference type="AlphaFoldDB" id="C0P5E0"/>
<accession>C0P5E0</accession>
<dbReference type="Gene3D" id="1.25.40.10">
    <property type="entry name" value="Tetratricopeptide repeat domain"/>
    <property type="match status" value="1"/>
</dbReference>
<evidence type="ECO:0000256" key="5">
    <source>
        <dbReference type="PROSITE-ProRule" id="PRU00708"/>
    </source>
</evidence>
<proteinExistence type="evidence at transcript level"/>
<dbReference type="NCBIfam" id="TIGR00756">
    <property type="entry name" value="PPR"/>
    <property type="match status" value="1"/>
</dbReference>
<evidence type="ECO:0000256" key="1">
    <source>
        <dbReference type="ARBA" id="ARBA00007626"/>
    </source>
</evidence>
<dbReference type="KEGG" id="zma:100382200"/>
<dbReference type="PROSITE" id="PS51375">
    <property type="entry name" value="PPR"/>
    <property type="match status" value="1"/>
</dbReference>
<evidence type="ECO:0000256" key="4">
    <source>
        <dbReference type="ARBA" id="ARBA00022946"/>
    </source>
</evidence>
<dbReference type="ExpressionAtlas" id="C0P5E0">
    <property type="expression patterns" value="baseline and differential"/>
</dbReference>
<dbReference type="GO" id="GO:0020037">
    <property type="term" value="F:heme binding"/>
    <property type="evidence" value="ECO:0007669"/>
    <property type="project" value="InterPro"/>
</dbReference>
<dbReference type="Pfam" id="PF13812">
    <property type="entry name" value="PPR_3"/>
    <property type="match status" value="1"/>
</dbReference>
<name>C0P5E0_MAIZE</name>
<keyword evidence="3" id="KW-0106">Calcium</keyword>